<accession>A0A4V4NBP1</accession>
<organism evidence="3 4">
    <name type="scientific">Colletotrichum higginsianum</name>
    <dbReference type="NCBI Taxonomy" id="80884"/>
    <lineage>
        <taxon>Eukaryota</taxon>
        <taxon>Fungi</taxon>
        <taxon>Dikarya</taxon>
        <taxon>Ascomycota</taxon>
        <taxon>Pezizomycotina</taxon>
        <taxon>Sordariomycetes</taxon>
        <taxon>Hypocreomycetidae</taxon>
        <taxon>Glomerellales</taxon>
        <taxon>Glomerellaceae</taxon>
        <taxon>Colletotrichum</taxon>
        <taxon>Colletotrichum destructivum species complex</taxon>
    </lineage>
</organism>
<feature type="compositionally biased region" description="Low complexity" evidence="1">
    <location>
        <begin position="144"/>
        <end position="164"/>
    </location>
</feature>
<sequence length="500" mass="54929">MYATSNSSNHSMQDWLSSLPGADPSASPPFGFPDSTCRRSTKRRRASESCRNSARRSRETPEVLTPPASSPSRDSNDTVDIYFGPDRPQESYSDACVNNEKNLLSSAMPADPESLPVTPSKRRRLRGGLIDPNATPRAILPTDSASQSGSTVSSSLQSASRTSSPAKQMMALQLNEYPLDIASIDSLEAAPQLARELLSVLAAIDGFANGHNVIPDSHRDQLSGLSIFGISDNSFFDPSGSSQTRHGPVPEHRGVDHIVRCSQLCIREQLDEDGWNVEVHHRVLCAALRRPYAPIKDGLVNFTSTKTAPLHASLLKRTRTPGRMVDYCMYIDTDIAGTTDAAVPDAVRHLRGQSGYNTVNHTSYFHLRDNPISVSVESKRPGGSVDDAQLQMGIWHAVQWAFLDEATARIGSTLQDLPFLPGLIVQGEHWYFVATTRDGKKTTLWTKQAIGTTSNARGVYKVIRTLQYLAWWTETFYWPWFVSNVLGLREDGSAPASEVT</sequence>
<dbReference type="AlphaFoldDB" id="A0A4V4NBP1"/>
<dbReference type="InterPro" id="IPR046797">
    <property type="entry name" value="PDDEXK_12"/>
</dbReference>
<evidence type="ECO:0000259" key="2">
    <source>
        <dbReference type="Pfam" id="PF20516"/>
    </source>
</evidence>
<feature type="region of interest" description="Disordered" evidence="1">
    <location>
        <begin position="1"/>
        <end position="164"/>
    </location>
</feature>
<evidence type="ECO:0000313" key="4">
    <source>
        <dbReference type="Proteomes" id="UP000305883"/>
    </source>
</evidence>
<dbReference type="Proteomes" id="UP000305883">
    <property type="component" value="Unassembled WGS sequence"/>
</dbReference>
<dbReference type="Pfam" id="PF20516">
    <property type="entry name" value="PDDEXK_12"/>
    <property type="match status" value="1"/>
</dbReference>
<gene>
    <name evidence="3" type="ORF">CH35J_006562</name>
</gene>
<protein>
    <recommendedName>
        <fullName evidence="2">PD-(D/E)XK nuclease-like domain-containing protein</fullName>
    </recommendedName>
</protein>
<feature type="domain" description="PD-(D/E)XK nuclease-like" evidence="2">
    <location>
        <begin position="234"/>
        <end position="478"/>
    </location>
</feature>
<proteinExistence type="predicted"/>
<feature type="compositionally biased region" description="Polar residues" evidence="1">
    <location>
        <begin position="1"/>
        <end position="16"/>
    </location>
</feature>
<dbReference type="OrthoDB" id="4161186at2759"/>
<evidence type="ECO:0000313" key="3">
    <source>
        <dbReference type="EMBL" id="TIC96833.1"/>
    </source>
</evidence>
<comment type="caution">
    <text evidence="3">The sequence shown here is derived from an EMBL/GenBank/DDBJ whole genome shotgun (WGS) entry which is preliminary data.</text>
</comment>
<reference evidence="3 4" key="1">
    <citation type="journal article" date="2019" name="Genome Biol. Evol.">
        <title>Genomic Plasticity Mediated by Transposable Elements in the Plant Pathogenic Fungus Colletotrichum higginsianum.</title>
        <authorList>
            <person name="Tsushima A."/>
            <person name="Gan P."/>
            <person name="Kumakura N."/>
            <person name="Narusaka M."/>
            <person name="Takano Y."/>
            <person name="Narusaka Y."/>
            <person name="Shirasu K."/>
        </authorList>
    </citation>
    <scope>NUCLEOTIDE SEQUENCE [LARGE SCALE GENOMIC DNA]</scope>
    <source>
        <strain evidence="3 4">MAFF305635-RFP</strain>
    </source>
</reference>
<dbReference type="EMBL" id="MWPZ01000005">
    <property type="protein sequence ID" value="TIC96833.1"/>
    <property type="molecule type" value="Genomic_DNA"/>
</dbReference>
<name>A0A4V4NBP1_9PEZI</name>
<evidence type="ECO:0000256" key="1">
    <source>
        <dbReference type="SAM" id="MobiDB-lite"/>
    </source>
</evidence>